<proteinExistence type="inferred from homology"/>
<dbReference type="InterPro" id="IPR052348">
    <property type="entry name" value="Metallopeptidase_M50B"/>
</dbReference>
<keyword evidence="12 13" id="KW-0472">Membrane</keyword>
<evidence type="ECO:0000256" key="12">
    <source>
        <dbReference type="ARBA" id="ARBA00023136"/>
    </source>
</evidence>
<dbReference type="InterPro" id="IPR044537">
    <property type="entry name" value="Rip2-like"/>
</dbReference>
<evidence type="ECO:0000256" key="2">
    <source>
        <dbReference type="ARBA" id="ARBA00004651"/>
    </source>
</evidence>
<evidence type="ECO:0000256" key="4">
    <source>
        <dbReference type="ARBA" id="ARBA00022475"/>
    </source>
</evidence>
<feature type="domain" description="Peptidase M50" evidence="14">
    <location>
        <begin position="20"/>
        <end position="117"/>
    </location>
</feature>
<feature type="transmembrane region" description="Helical" evidence="13">
    <location>
        <begin position="128"/>
        <end position="152"/>
    </location>
</feature>
<keyword evidence="10 13" id="KW-1133">Transmembrane helix</keyword>
<dbReference type="Proteomes" id="UP000824633">
    <property type="component" value="Chromosome"/>
</dbReference>
<evidence type="ECO:0000256" key="3">
    <source>
        <dbReference type="ARBA" id="ARBA00007931"/>
    </source>
</evidence>
<keyword evidence="6 13" id="KW-0812">Transmembrane</keyword>
<evidence type="ECO:0000313" key="16">
    <source>
        <dbReference type="Proteomes" id="UP000824633"/>
    </source>
</evidence>
<sequence length="219" mass="24569">MLSNFDISTIIYDKIIMLPAILIAFTFHEYAHALVADKLGDKTPRFQGRLNLNPITHIDPMGFILVILFGFGWAKPVQTNPSAFKNYHKDHLKVSLAGPIANFIIAIVATIILAVYRRYAYGALPSALYKVLFDMILTVLTLNVGLGFFNLIPVPPLDGFSLLRDLSPSTFYKFEEKFYQYQMIIMLILLYFGGKIIAVPVNVVVNALLRVASLIIKSL</sequence>
<keyword evidence="5" id="KW-0645">Protease</keyword>
<feature type="transmembrane region" description="Helical" evidence="13">
    <location>
        <begin position="55"/>
        <end position="74"/>
    </location>
</feature>
<evidence type="ECO:0000256" key="1">
    <source>
        <dbReference type="ARBA" id="ARBA00001947"/>
    </source>
</evidence>
<evidence type="ECO:0000256" key="13">
    <source>
        <dbReference type="SAM" id="Phobius"/>
    </source>
</evidence>
<accession>A0ABN6J3R7</accession>
<keyword evidence="9" id="KW-0862">Zinc</keyword>
<comment type="similarity">
    <text evidence="3">Belongs to the peptidase M50B family.</text>
</comment>
<keyword evidence="4" id="KW-1003">Cell membrane</keyword>
<evidence type="ECO:0000256" key="11">
    <source>
        <dbReference type="ARBA" id="ARBA00023049"/>
    </source>
</evidence>
<dbReference type="PANTHER" id="PTHR35864">
    <property type="entry name" value="ZINC METALLOPROTEASE MJ0611-RELATED"/>
    <property type="match status" value="1"/>
</dbReference>
<evidence type="ECO:0000256" key="9">
    <source>
        <dbReference type="ARBA" id="ARBA00022833"/>
    </source>
</evidence>
<evidence type="ECO:0000256" key="6">
    <source>
        <dbReference type="ARBA" id="ARBA00022692"/>
    </source>
</evidence>
<evidence type="ECO:0000259" key="14">
    <source>
        <dbReference type="Pfam" id="PF02163"/>
    </source>
</evidence>
<dbReference type="EMBL" id="AP024849">
    <property type="protein sequence ID" value="BCZ48333.1"/>
    <property type="molecule type" value="Genomic_DNA"/>
</dbReference>
<dbReference type="CDD" id="cd06158">
    <property type="entry name" value="S2P-M50_like_1"/>
    <property type="match status" value="1"/>
</dbReference>
<comment type="cofactor">
    <cofactor evidence="1">
        <name>Zn(2+)</name>
        <dbReference type="ChEBI" id="CHEBI:29105"/>
    </cofactor>
</comment>
<dbReference type="InterPro" id="IPR008915">
    <property type="entry name" value="Peptidase_M50"/>
</dbReference>
<name>A0ABN6J3R7_9CLOT</name>
<evidence type="ECO:0000256" key="7">
    <source>
        <dbReference type="ARBA" id="ARBA00022723"/>
    </source>
</evidence>
<dbReference type="PANTHER" id="PTHR35864:SF1">
    <property type="entry name" value="ZINC METALLOPROTEASE YWHC-RELATED"/>
    <property type="match status" value="1"/>
</dbReference>
<reference evidence="16" key="1">
    <citation type="submission" date="2021-07" db="EMBL/GenBank/DDBJ databases">
        <title>Complete genome sequencing of a Clostridium isolate.</title>
        <authorList>
            <person name="Ueki A."/>
            <person name="Tonouchi A."/>
        </authorList>
    </citation>
    <scope>NUCLEOTIDE SEQUENCE [LARGE SCALE GENOMIC DNA]</scope>
    <source>
        <strain evidence="16">C5S11</strain>
    </source>
</reference>
<feature type="transmembrane region" description="Helical" evidence="13">
    <location>
        <begin position="94"/>
        <end position="116"/>
    </location>
</feature>
<organism evidence="15 16">
    <name type="scientific">Clostridium gelidum</name>
    <dbReference type="NCBI Taxonomy" id="704125"/>
    <lineage>
        <taxon>Bacteria</taxon>
        <taxon>Bacillati</taxon>
        <taxon>Bacillota</taxon>
        <taxon>Clostridia</taxon>
        <taxon>Eubacteriales</taxon>
        <taxon>Clostridiaceae</taxon>
        <taxon>Clostridium</taxon>
    </lineage>
</organism>
<feature type="transmembrane region" description="Helical" evidence="13">
    <location>
        <begin position="183"/>
        <end position="209"/>
    </location>
</feature>
<keyword evidence="8" id="KW-0378">Hydrolase</keyword>
<keyword evidence="16" id="KW-1185">Reference proteome</keyword>
<evidence type="ECO:0000256" key="5">
    <source>
        <dbReference type="ARBA" id="ARBA00022670"/>
    </source>
</evidence>
<protein>
    <submittedName>
        <fullName evidence="15">Peptidase</fullName>
    </submittedName>
</protein>
<evidence type="ECO:0000256" key="8">
    <source>
        <dbReference type="ARBA" id="ARBA00022801"/>
    </source>
</evidence>
<evidence type="ECO:0000256" key="10">
    <source>
        <dbReference type="ARBA" id="ARBA00022989"/>
    </source>
</evidence>
<dbReference type="Pfam" id="PF02163">
    <property type="entry name" value="Peptidase_M50"/>
    <property type="match status" value="2"/>
</dbReference>
<feature type="transmembrane region" description="Helical" evidence="13">
    <location>
        <begin position="15"/>
        <end position="35"/>
    </location>
</feature>
<evidence type="ECO:0000313" key="15">
    <source>
        <dbReference type="EMBL" id="BCZ48333.1"/>
    </source>
</evidence>
<comment type="subcellular location">
    <subcellularLocation>
        <location evidence="2">Cell membrane</location>
        <topology evidence="2">Multi-pass membrane protein</topology>
    </subcellularLocation>
</comment>
<gene>
    <name evidence="15" type="ORF">psyc5s11_44000</name>
</gene>
<feature type="domain" description="Peptidase M50" evidence="14">
    <location>
        <begin position="136"/>
        <end position="189"/>
    </location>
</feature>
<keyword evidence="7" id="KW-0479">Metal-binding</keyword>
<keyword evidence="11" id="KW-0482">Metalloprotease</keyword>